<sequence>MAKIKLPGCPPPPLLYRQKRSKAKTGKLPQKAQLFAVLAHDVGKTGNRRTVPEFGECRILELFAFAERNAVSLAKPD</sequence>
<organism evidence="1 2">
    <name type="scientific">Candidatus Gallitreponema excrementavium</name>
    <dbReference type="NCBI Taxonomy" id="2840840"/>
    <lineage>
        <taxon>Bacteria</taxon>
        <taxon>Pseudomonadati</taxon>
        <taxon>Spirochaetota</taxon>
        <taxon>Spirochaetia</taxon>
        <taxon>Spirochaetales</taxon>
        <taxon>Candidatus Gallitreponema</taxon>
    </lineage>
</organism>
<gene>
    <name evidence="1" type="ORF">IAA81_10785</name>
</gene>
<feature type="non-terminal residue" evidence="1">
    <location>
        <position position="77"/>
    </location>
</feature>
<reference evidence="1" key="2">
    <citation type="journal article" date="2021" name="PeerJ">
        <title>Extensive microbial diversity within the chicken gut microbiome revealed by metagenomics and culture.</title>
        <authorList>
            <person name="Gilroy R."/>
            <person name="Ravi A."/>
            <person name="Getino M."/>
            <person name="Pursley I."/>
            <person name="Horton D.L."/>
            <person name="Alikhan N.F."/>
            <person name="Baker D."/>
            <person name="Gharbi K."/>
            <person name="Hall N."/>
            <person name="Watson M."/>
            <person name="Adriaenssens E.M."/>
            <person name="Foster-Nyarko E."/>
            <person name="Jarju S."/>
            <person name="Secka A."/>
            <person name="Antonio M."/>
            <person name="Oren A."/>
            <person name="Chaudhuri R.R."/>
            <person name="La Ragione R."/>
            <person name="Hildebrand F."/>
            <person name="Pallen M.J."/>
        </authorList>
    </citation>
    <scope>NUCLEOTIDE SEQUENCE</scope>
    <source>
        <strain evidence="1">10532</strain>
    </source>
</reference>
<dbReference type="AlphaFoldDB" id="A0A9D9N372"/>
<comment type="caution">
    <text evidence="1">The sequence shown here is derived from an EMBL/GenBank/DDBJ whole genome shotgun (WGS) entry which is preliminary data.</text>
</comment>
<evidence type="ECO:0000313" key="2">
    <source>
        <dbReference type="Proteomes" id="UP000823638"/>
    </source>
</evidence>
<proteinExistence type="predicted"/>
<name>A0A9D9N372_9SPIR</name>
<reference evidence="1" key="1">
    <citation type="submission" date="2020-10" db="EMBL/GenBank/DDBJ databases">
        <authorList>
            <person name="Gilroy R."/>
        </authorList>
    </citation>
    <scope>NUCLEOTIDE SEQUENCE</scope>
    <source>
        <strain evidence="1">10532</strain>
    </source>
</reference>
<dbReference type="Proteomes" id="UP000823638">
    <property type="component" value="Unassembled WGS sequence"/>
</dbReference>
<accession>A0A9D9N372</accession>
<dbReference type="EMBL" id="JADIMM010000121">
    <property type="protein sequence ID" value="MBO8458689.1"/>
    <property type="molecule type" value="Genomic_DNA"/>
</dbReference>
<evidence type="ECO:0000313" key="1">
    <source>
        <dbReference type="EMBL" id="MBO8458689.1"/>
    </source>
</evidence>
<protein>
    <submittedName>
        <fullName evidence="1">Uncharacterized protein</fullName>
    </submittedName>
</protein>